<dbReference type="GO" id="GO:1990414">
    <property type="term" value="P:replication-born double-strand break repair via sister chromatid exchange"/>
    <property type="evidence" value="ECO:0007669"/>
    <property type="project" value="TreeGrafter"/>
</dbReference>
<dbReference type="GO" id="GO:0007059">
    <property type="term" value="P:chromosome segregation"/>
    <property type="evidence" value="ECO:0007669"/>
    <property type="project" value="UniProtKB-KW"/>
</dbReference>
<dbReference type="Pfam" id="PF04825">
    <property type="entry name" value="Rad21_Rec8_N"/>
    <property type="match status" value="1"/>
</dbReference>
<dbReference type="GO" id="GO:0007062">
    <property type="term" value="P:sister chromatid cohesion"/>
    <property type="evidence" value="ECO:0007669"/>
    <property type="project" value="InterPro"/>
</dbReference>
<gene>
    <name evidence="10" type="ORF">FRX31_033158</name>
</gene>
<keyword evidence="11" id="KW-1185">Reference proteome</keyword>
<feature type="compositionally biased region" description="Basic and acidic residues" evidence="7">
    <location>
        <begin position="382"/>
        <end position="392"/>
    </location>
</feature>
<reference evidence="10 11" key="1">
    <citation type="submission" date="2020-06" db="EMBL/GenBank/DDBJ databases">
        <title>Transcriptomic and genomic resources for Thalictrum thalictroides and T. hernandezii: Facilitating candidate gene discovery in an emerging model plant lineage.</title>
        <authorList>
            <person name="Arias T."/>
            <person name="Riano-Pachon D.M."/>
            <person name="Di Stilio V.S."/>
        </authorList>
    </citation>
    <scope>NUCLEOTIDE SEQUENCE [LARGE SCALE GENOMIC DNA]</scope>
    <source>
        <strain evidence="11">cv. WT478/WT964</strain>
        <tissue evidence="10">Leaves</tissue>
    </source>
</reference>
<evidence type="ECO:0000256" key="1">
    <source>
        <dbReference type="ARBA" id="ARBA00004123"/>
    </source>
</evidence>
<proteinExistence type="inferred from homology"/>
<evidence type="ECO:0000256" key="6">
    <source>
        <dbReference type="ARBA" id="ARBA00064543"/>
    </source>
</evidence>
<comment type="subcellular location">
    <subcellularLocation>
        <location evidence="1">Nucleus</location>
    </subcellularLocation>
</comment>
<dbReference type="Proteomes" id="UP000554482">
    <property type="component" value="Unassembled WGS sequence"/>
</dbReference>
<dbReference type="PANTHER" id="PTHR12585:SF55">
    <property type="entry name" value="SISTER CHROMATID COHESION 1 PROTEIN 3"/>
    <property type="match status" value="1"/>
</dbReference>
<dbReference type="InterPro" id="IPR006909">
    <property type="entry name" value="Rad21/Rec8_C_eu"/>
</dbReference>
<dbReference type="GO" id="GO:0008278">
    <property type="term" value="C:cohesin complex"/>
    <property type="evidence" value="ECO:0007669"/>
    <property type="project" value="InterPro"/>
</dbReference>
<evidence type="ECO:0000256" key="3">
    <source>
        <dbReference type="ARBA" id="ARBA00022776"/>
    </source>
</evidence>
<feature type="domain" description="Rad21/Rec8-like protein C-terminal eukaryotic" evidence="8">
    <location>
        <begin position="554"/>
        <end position="604"/>
    </location>
</feature>
<dbReference type="InterPro" id="IPR036390">
    <property type="entry name" value="WH_DNA-bd_sf"/>
</dbReference>
<feature type="domain" description="Rad21/Rec8-like protein N-terminal" evidence="9">
    <location>
        <begin position="2"/>
        <end position="60"/>
    </location>
</feature>
<name>A0A7J6UXC4_THATH</name>
<organism evidence="10 11">
    <name type="scientific">Thalictrum thalictroides</name>
    <name type="common">Rue-anemone</name>
    <name type="synonym">Anemone thalictroides</name>
    <dbReference type="NCBI Taxonomy" id="46969"/>
    <lineage>
        <taxon>Eukaryota</taxon>
        <taxon>Viridiplantae</taxon>
        <taxon>Streptophyta</taxon>
        <taxon>Embryophyta</taxon>
        <taxon>Tracheophyta</taxon>
        <taxon>Spermatophyta</taxon>
        <taxon>Magnoliopsida</taxon>
        <taxon>Ranunculales</taxon>
        <taxon>Ranunculaceae</taxon>
        <taxon>Thalictroideae</taxon>
        <taxon>Thalictrum</taxon>
    </lineage>
</organism>
<keyword evidence="5" id="KW-0539">Nucleus</keyword>
<dbReference type="GO" id="GO:0003682">
    <property type="term" value="F:chromatin binding"/>
    <property type="evidence" value="ECO:0007669"/>
    <property type="project" value="TreeGrafter"/>
</dbReference>
<comment type="similarity">
    <text evidence="2">Belongs to the rad21 family.</text>
</comment>
<evidence type="ECO:0000313" key="10">
    <source>
        <dbReference type="EMBL" id="KAF5177253.1"/>
    </source>
</evidence>
<dbReference type="InterPro" id="IPR023093">
    <property type="entry name" value="ScpA-like_C"/>
</dbReference>
<accession>A0A7J6UXC4</accession>
<dbReference type="SUPFAM" id="SSF46785">
    <property type="entry name" value="Winged helix' DNA-binding domain"/>
    <property type="match status" value="1"/>
</dbReference>
<dbReference type="FunFam" id="1.10.10.580:FF:000002">
    <property type="entry name" value="Sister chromatid cohesion 1 protein 4"/>
    <property type="match status" value="1"/>
</dbReference>
<dbReference type="Gene3D" id="1.10.10.580">
    <property type="entry name" value="Structural maintenance of chromosome 1. Chain E"/>
    <property type="match status" value="1"/>
</dbReference>
<dbReference type="OrthoDB" id="10071381at2759"/>
<feature type="region of interest" description="Disordered" evidence="7">
    <location>
        <begin position="440"/>
        <end position="475"/>
    </location>
</feature>
<feature type="region of interest" description="Disordered" evidence="7">
    <location>
        <begin position="359"/>
        <end position="403"/>
    </location>
</feature>
<evidence type="ECO:0000259" key="9">
    <source>
        <dbReference type="Pfam" id="PF04825"/>
    </source>
</evidence>
<dbReference type="GO" id="GO:0005634">
    <property type="term" value="C:nucleus"/>
    <property type="evidence" value="ECO:0007669"/>
    <property type="project" value="UniProtKB-SubCell"/>
</dbReference>
<keyword evidence="3" id="KW-0132">Cell division</keyword>
<evidence type="ECO:0000256" key="5">
    <source>
        <dbReference type="ARBA" id="ARBA00023242"/>
    </source>
</evidence>
<sequence>MMPDVPIALRMQAFLLLGVVRIYSRKVDYLYRDCNEIMSHIRTSFASIKEIDLPEGETHANFESITLPERFELDALDLDDEQYHEGFSDNHIRDSEGITLADQIPYEAHPYTTFFEGMDVSCTYDSPMDEDVPSCQVNSGVGVSDHVPVDQPDDFSKNPFTERFHEDEIEGMLDAGVHDFESDGFRELLERGNDITEQHQPKHQTTMEKGNLSPIMEDPPHSGGHFFSLQPHTGPPSTAALPESVENFHTISPGFGLGNNSFELPPTPPVENKNTNPRKRKQFFDKSVVLSNQFIKEGLNDASGLVCKRKMLQCSALDVWMFSKRSRKDQVFLDSSISGLCVDLQDISKNKLTKVHTFPEEDVQPEDQAANSSLPIPGSDIVHADPAEDTHLETGGPSSNVPIPEHYDETERLRFEEDHDNGISLPECNPSPCQRDDLTPLPGTDIHSEPPTGTHLHTEPLPTVERTPSTEPIDFDMETPVTRFEQQTGIDKDPSDVPELNTAEGEKLRFLDADNTPAGQTEECGLHFLSPRTIAVAQYLSDQSPRTETSNHPSGKLSLNKILEGKTRKKCARMFFETLVLKRNGIIDVKQEEAYGDITLLLDPLSNANF</sequence>
<comment type="caution">
    <text evidence="10">The sequence shown here is derived from an EMBL/GenBank/DDBJ whole genome shotgun (WGS) entry which is preliminary data.</text>
</comment>
<keyword evidence="3" id="KW-0131">Cell cycle</keyword>
<dbReference type="InterPro" id="IPR006910">
    <property type="entry name" value="Rad21_Rec8_N"/>
</dbReference>
<keyword evidence="4" id="KW-0159">Chromosome partition</keyword>
<dbReference type="Pfam" id="PF04824">
    <property type="entry name" value="Rad21_Rec8"/>
    <property type="match status" value="1"/>
</dbReference>
<dbReference type="AlphaFoldDB" id="A0A7J6UXC4"/>
<dbReference type="EMBL" id="JABWDY010041655">
    <property type="protein sequence ID" value="KAF5177253.1"/>
    <property type="molecule type" value="Genomic_DNA"/>
</dbReference>
<comment type="subunit">
    <text evidence="6">Component of the cohesin complex.</text>
</comment>
<dbReference type="CDD" id="cd21793">
    <property type="entry name" value="Rad21_Rec8_M_AtSYN1-like"/>
    <property type="match status" value="1"/>
</dbReference>
<evidence type="ECO:0000259" key="8">
    <source>
        <dbReference type="Pfam" id="PF04824"/>
    </source>
</evidence>
<evidence type="ECO:0000256" key="7">
    <source>
        <dbReference type="SAM" id="MobiDB-lite"/>
    </source>
</evidence>
<protein>
    <submittedName>
        <fullName evidence="10">Sister chromatid cohesion 1 protein</fullName>
    </submittedName>
</protein>
<dbReference type="InterPro" id="IPR039781">
    <property type="entry name" value="Rad21/Rec8-like"/>
</dbReference>
<keyword evidence="3" id="KW-0498">Mitosis</keyword>
<dbReference type="PANTHER" id="PTHR12585">
    <property type="entry name" value="SCC1 / RAD21 FAMILY MEMBER"/>
    <property type="match status" value="1"/>
</dbReference>
<evidence type="ECO:0000256" key="2">
    <source>
        <dbReference type="ARBA" id="ARBA00009870"/>
    </source>
</evidence>
<evidence type="ECO:0000256" key="4">
    <source>
        <dbReference type="ARBA" id="ARBA00022829"/>
    </source>
</evidence>
<evidence type="ECO:0000313" key="11">
    <source>
        <dbReference type="Proteomes" id="UP000554482"/>
    </source>
</evidence>